<dbReference type="AlphaFoldDB" id="A0A5J4UXR4"/>
<dbReference type="EMBL" id="SNRW01011171">
    <property type="protein sequence ID" value="KAA6375516.1"/>
    <property type="molecule type" value="Genomic_DNA"/>
</dbReference>
<evidence type="ECO:0000313" key="1">
    <source>
        <dbReference type="EMBL" id="KAA6375516.1"/>
    </source>
</evidence>
<accession>A0A5J4UXR4</accession>
<comment type="caution">
    <text evidence="1">The sequence shown here is derived from an EMBL/GenBank/DDBJ whole genome shotgun (WGS) entry which is preliminary data.</text>
</comment>
<gene>
    <name evidence="1" type="ORF">EZS28_028958</name>
</gene>
<protein>
    <submittedName>
        <fullName evidence="1">Uncharacterized protein</fullName>
    </submittedName>
</protein>
<name>A0A5J4UXR4_9EUKA</name>
<organism evidence="1 2">
    <name type="scientific">Streblomastix strix</name>
    <dbReference type="NCBI Taxonomy" id="222440"/>
    <lineage>
        <taxon>Eukaryota</taxon>
        <taxon>Metamonada</taxon>
        <taxon>Preaxostyla</taxon>
        <taxon>Oxymonadida</taxon>
        <taxon>Streblomastigidae</taxon>
        <taxon>Streblomastix</taxon>
    </lineage>
</organism>
<dbReference type="Proteomes" id="UP000324800">
    <property type="component" value="Unassembled WGS sequence"/>
</dbReference>
<reference evidence="1 2" key="1">
    <citation type="submission" date="2019-03" db="EMBL/GenBank/DDBJ databases">
        <title>Single cell metagenomics reveals metabolic interactions within the superorganism composed of flagellate Streblomastix strix and complex community of Bacteroidetes bacteria on its surface.</title>
        <authorList>
            <person name="Treitli S.C."/>
            <person name="Kolisko M."/>
            <person name="Husnik F."/>
            <person name="Keeling P."/>
            <person name="Hampl V."/>
        </authorList>
    </citation>
    <scope>NUCLEOTIDE SEQUENCE [LARGE SCALE GENOMIC DNA]</scope>
    <source>
        <strain evidence="1">ST1C</strain>
    </source>
</reference>
<sequence>MKKFAPIFLQTIKQTYRKALIHHTYYKLHSHDFHIDKIHMLYQQIPHPLPSQVQFSKNIYQVGLKFTVPLLVSRQRPPPLFELLQFVKKHVQVIVKLPPLQTIKHIPPPVYPKHLSNVQQYLNINQLFSPLIDAYKAPLYPESDRVLQSMKSIPPQTVSFAPLLIEHQNAPPSFQASHPVISIVLNVISVLLIIYKYNAPPLLIALHQSKMHTSIYKLLEDEVRFALIAPPFQRDAQHSIVNIILSKRAFPVIWNYPFSLIKISLKKELKYGLFVNLRGNDQFGDISKVDEILVSSIIYNVYSIEYTTIIYNVSESNVQQWLYHQHPLLSSPVVLTQNVSPEASNCQ</sequence>
<proteinExistence type="predicted"/>
<evidence type="ECO:0000313" key="2">
    <source>
        <dbReference type="Proteomes" id="UP000324800"/>
    </source>
</evidence>